<dbReference type="OrthoDB" id="4549080at2"/>
<keyword evidence="2" id="KW-0012">Acyltransferase</keyword>
<feature type="domain" description="N-acetyltransferase" evidence="3">
    <location>
        <begin position="1"/>
        <end position="158"/>
    </location>
</feature>
<evidence type="ECO:0000259" key="3">
    <source>
        <dbReference type="PROSITE" id="PS51186"/>
    </source>
</evidence>
<dbReference type="SUPFAM" id="SSF55729">
    <property type="entry name" value="Acyl-CoA N-acyltransferases (Nat)"/>
    <property type="match status" value="1"/>
</dbReference>
<dbReference type="InterPro" id="IPR017255">
    <property type="entry name" value="AcTrfase_GNAT_prd"/>
</dbReference>
<proteinExistence type="predicted"/>
<dbReference type="EMBL" id="QJKF01000001">
    <property type="protein sequence ID" value="PXX71508.1"/>
    <property type="molecule type" value="Genomic_DNA"/>
</dbReference>
<dbReference type="InterPro" id="IPR000182">
    <property type="entry name" value="GNAT_dom"/>
</dbReference>
<dbReference type="CDD" id="cd04301">
    <property type="entry name" value="NAT_SF"/>
    <property type="match status" value="1"/>
</dbReference>
<evidence type="ECO:0000256" key="1">
    <source>
        <dbReference type="ARBA" id="ARBA00022679"/>
    </source>
</evidence>
<dbReference type="PANTHER" id="PTHR43877">
    <property type="entry name" value="AMINOALKYLPHOSPHONATE N-ACETYLTRANSFERASE-RELATED-RELATED"/>
    <property type="match status" value="1"/>
</dbReference>
<accession>A0A318KAY4</accession>
<dbReference type="GO" id="GO:0016747">
    <property type="term" value="F:acyltransferase activity, transferring groups other than amino-acyl groups"/>
    <property type="evidence" value="ECO:0007669"/>
    <property type="project" value="InterPro"/>
</dbReference>
<dbReference type="Gene3D" id="3.40.630.30">
    <property type="match status" value="1"/>
</dbReference>
<dbReference type="InterPro" id="IPR050832">
    <property type="entry name" value="Bact_Acetyltransf"/>
</dbReference>
<dbReference type="InterPro" id="IPR016181">
    <property type="entry name" value="Acyl_CoA_acyltransferase"/>
</dbReference>
<dbReference type="PROSITE" id="PS51186">
    <property type="entry name" value="GNAT"/>
    <property type="match status" value="1"/>
</dbReference>
<dbReference type="PIRSF" id="PIRSF037663">
    <property type="entry name" value="Acetyltransf_GNAT_prd"/>
    <property type="match status" value="1"/>
</dbReference>
<keyword evidence="5" id="KW-1185">Reference proteome</keyword>
<comment type="caution">
    <text evidence="4">The sequence shown here is derived from an EMBL/GenBank/DDBJ whole genome shotgun (WGS) entry which is preliminary data.</text>
</comment>
<dbReference type="Pfam" id="PF00583">
    <property type="entry name" value="Acetyltransf_1"/>
    <property type="match status" value="1"/>
</dbReference>
<keyword evidence="4" id="KW-0689">Ribosomal protein</keyword>
<reference evidence="4 5" key="1">
    <citation type="submission" date="2018-05" db="EMBL/GenBank/DDBJ databases">
        <title>Genomic Encyclopedia of Type Strains, Phase IV (KMG-IV): sequencing the most valuable type-strain genomes for metagenomic binning, comparative biology and taxonomic classification.</title>
        <authorList>
            <person name="Goeker M."/>
        </authorList>
    </citation>
    <scope>NUCLEOTIDE SEQUENCE [LARGE SCALE GENOMIC DNA]</scope>
    <source>
        <strain evidence="4 5">DSM 44704</strain>
    </source>
</reference>
<dbReference type="GO" id="GO:0005840">
    <property type="term" value="C:ribosome"/>
    <property type="evidence" value="ECO:0007669"/>
    <property type="project" value="UniProtKB-KW"/>
</dbReference>
<evidence type="ECO:0000256" key="2">
    <source>
        <dbReference type="ARBA" id="ARBA00023315"/>
    </source>
</evidence>
<protein>
    <submittedName>
        <fullName evidence="4">Ribosomal protein S18 acetylase RimI-like enzyme</fullName>
    </submittedName>
</protein>
<organism evidence="4 5">
    <name type="scientific">Nocardia tenerifensis</name>
    <dbReference type="NCBI Taxonomy" id="228006"/>
    <lineage>
        <taxon>Bacteria</taxon>
        <taxon>Bacillati</taxon>
        <taxon>Actinomycetota</taxon>
        <taxon>Actinomycetes</taxon>
        <taxon>Mycobacteriales</taxon>
        <taxon>Nocardiaceae</taxon>
        <taxon>Nocardia</taxon>
    </lineage>
</organism>
<evidence type="ECO:0000313" key="4">
    <source>
        <dbReference type="EMBL" id="PXX71508.1"/>
    </source>
</evidence>
<evidence type="ECO:0000313" key="5">
    <source>
        <dbReference type="Proteomes" id="UP000247569"/>
    </source>
</evidence>
<name>A0A318KAY4_9NOCA</name>
<dbReference type="AlphaFoldDB" id="A0A318KAY4"/>
<keyword evidence="1" id="KW-0808">Transferase</keyword>
<keyword evidence="4" id="KW-0687">Ribonucleoprotein</keyword>
<dbReference type="Proteomes" id="UP000247569">
    <property type="component" value="Unassembled WGS sequence"/>
</dbReference>
<sequence>MIIQPLRQQMIPELIALMQWGAPYITPRTHSDYWLYAHLFSSTCPVATLDGRLVGATTAFRSQDDPHEMYIQDVMVHPDHRRRGITKALLAHVRQCAADLGCRRLYLTSEPDNPAAHHTWSALGFRNLPGDNTIGDISIITDFKGPGRSRAVYELTLERDL</sequence>
<gene>
    <name evidence="4" type="ORF">DFR70_101942</name>
</gene>
<dbReference type="RefSeq" id="WP_040742571.1">
    <property type="nucleotide sequence ID" value="NZ_QJKF01000001.1"/>
</dbReference>